<evidence type="ECO:0000313" key="2">
    <source>
        <dbReference type="EMBL" id="BBO68094.1"/>
    </source>
</evidence>
<proteinExistence type="predicted"/>
<dbReference type="RefSeq" id="WP_155316291.1">
    <property type="nucleotide sequence ID" value="NZ_AP021874.1"/>
</dbReference>
<dbReference type="EMBL" id="AP021874">
    <property type="protein sequence ID" value="BBO68094.1"/>
    <property type="molecule type" value="Genomic_DNA"/>
</dbReference>
<gene>
    <name evidence="2" type="ORF">DSCA_20240</name>
</gene>
<feature type="chain" id="PRO_5024335545" description="DUF5666 domain-containing protein" evidence="1">
    <location>
        <begin position="23"/>
        <end position="183"/>
    </location>
</feature>
<keyword evidence="1" id="KW-0732">Signal</keyword>
<feature type="signal peptide" evidence="1">
    <location>
        <begin position="1"/>
        <end position="22"/>
    </location>
</feature>
<organism evidence="2 3">
    <name type="scientific">Desulfosarcina alkanivorans</name>
    <dbReference type="NCBI Taxonomy" id="571177"/>
    <lineage>
        <taxon>Bacteria</taxon>
        <taxon>Pseudomonadati</taxon>
        <taxon>Thermodesulfobacteriota</taxon>
        <taxon>Desulfobacteria</taxon>
        <taxon>Desulfobacterales</taxon>
        <taxon>Desulfosarcinaceae</taxon>
        <taxon>Desulfosarcina</taxon>
    </lineage>
</organism>
<sequence length="183" mass="19884">MPSFRFFSIICLVCFFTGTLFASPPPEEIEKKNLEANLILIGTVERIGKILLLDEKPPPKRFETATEPSSEKKQLRGMFILKALHVVKGRKKVSPGDEVKIVYRLPEEAPRGISSQVSGILPVKVESKDLVVIFIDPTANAAFYQPVAGGASVVVIGPFAALAGNTDKKIKPVNPKMGNIGNN</sequence>
<evidence type="ECO:0000313" key="3">
    <source>
        <dbReference type="Proteomes" id="UP000427906"/>
    </source>
</evidence>
<dbReference type="AlphaFoldDB" id="A0A5K7YP06"/>
<reference evidence="2 3" key="1">
    <citation type="submission" date="2019-11" db="EMBL/GenBank/DDBJ databases">
        <title>Comparative genomics of hydrocarbon-degrading Desulfosarcina strains.</title>
        <authorList>
            <person name="Watanabe M."/>
            <person name="Kojima H."/>
            <person name="Fukui M."/>
        </authorList>
    </citation>
    <scope>NUCLEOTIDE SEQUENCE [LARGE SCALE GENOMIC DNA]</scope>
    <source>
        <strain evidence="2 3">PL12</strain>
    </source>
</reference>
<protein>
    <recommendedName>
        <fullName evidence="4">DUF5666 domain-containing protein</fullName>
    </recommendedName>
</protein>
<name>A0A5K7YP06_9BACT</name>
<dbReference type="OrthoDB" id="9946889at2"/>
<evidence type="ECO:0008006" key="4">
    <source>
        <dbReference type="Google" id="ProtNLM"/>
    </source>
</evidence>
<evidence type="ECO:0000256" key="1">
    <source>
        <dbReference type="SAM" id="SignalP"/>
    </source>
</evidence>
<dbReference type="Proteomes" id="UP000427906">
    <property type="component" value="Chromosome"/>
</dbReference>
<accession>A0A5K7YP06</accession>
<keyword evidence="3" id="KW-1185">Reference proteome</keyword>
<dbReference type="KEGG" id="dalk:DSCA_20240"/>